<feature type="region of interest" description="Disordered" evidence="5">
    <location>
        <begin position="309"/>
        <end position="339"/>
    </location>
</feature>
<dbReference type="PANTHER" id="PTHR12394">
    <property type="entry name" value="ZYGIN"/>
    <property type="match status" value="1"/>
</dbReference>
<dbReference type="EMBL" id="CAJRST010038888">
    <property type="protein sequence ID" value="CAG6015793.1"/>
    <property type="molecule type" value="Genomic_DNA"/>
</dbReference>
<keyword evidence="2" id="KW-0597">Phosphoprotein</keyword>
<dbReference type="AlphaFoldDB" id="A0A8S4BTH5"/>
<dbReference type="InterPro" id="IPR011680">
    <property type="entry name" value="FEZ"/>
</dbReference>
<feature type="compositionally biased region" description="Basic and acidic residues" evidence="5">
    <location>
        <begin position="11"/>
        <end position="23"/>
    </location>
</feature>
<evidence type="ECO:0000256" key="2">
    <source>
        <dbReference type="ARBA" id="ARBA00022553"/>
    </source>
</evidence>
<dbReference type="PANTHER" id="PTHR12394:SF11">
    <property type="entry name" value="FASCICULATION AND ELONGATION PROTEIN ZETA-2"/>
    <property type="match status" value="1"/>
</dbReference>
<dbReference type="OrthoDB" id="7959977at2759"/>
<evidence type="ECO:0000256" key="5">
    <source>
        <dbReference type="SAM" id="MobiDB-lite"/>
    </source>
</evidence>
<comment type="caution">
    <text evidence="6">The sequence shown here is derived from an EMBL/GenBank/DDBJ whole genome shotgun (WGS) entry which is preliminary data.</text>
</comment>
<feature type="compositionally biased region" description="Basic and acidic residues" evidence="5">
    <location>
        <begin position="33"/>
        <end position="44"/>
    </location>
</feature>
<comment type="similarity">
    <text evidence="1">Belongs to the zygin family.</text>
</comment>
<protein>
    <submittedName>
        <fullName evidence="6">(Atlantic silverside) hypothetical protein</fullName>
    </submittedName>
</protein>
<dbReference type="GO" id="GO:0030424">
    <property type="term" value="C:axon"/>
    <property type="evidence" value="ECO:0007669"/>
    <property type="project" value="TreeGrafter"/>
</dbReference>
<feature type="region of interest" description="Disordered" evidence="5">
    <location>
        <begin position="1"/>
        <end position="73"/>
    </location>
</feature>
<proteinExistence type="inferred from homology"/>
<evidence type="ECO:0000256" key="4">
    <source>
        <dbReference type="SAM" id="Coils"/>
    </source>
</evidence>
<dbReference type="GO" id="GO:0005737">
    <property type="term" value="C:cytoplasm"/>
    <property type="evidence" value="ECO:0007669"/>
    <property type="project" value="TreeGrafter"/>
</dbReference>
<reference evidence="6" key="1">
    <citation type="submission" date="2021-05" db="EMBL/GenBank/DDBJ databases">
        <authorList>
            <person name="Tigano A."/>
        </authorList>
    </citation>
    <scope>NUCLEOTIDE SEQUENCE</scope>
</reference>
<evidence type="ECO:0000313" key="7">
    <source>
        <dbReference type="Proteomes" id="UP000677803"/>
    </source>
</evidence>
<gene>
    <name evidence="6" type="ORF">MMEN_LOCUS19819</name>
</gene>
<feature type="coiled-coil region" evidence="4">
    <location>
        <begin position="257"/>
        <end position="284"/>
    </location>
</feature>
<accession>A0A8S4BTH5</accession>
<keyword evidence="3 4" id="KW-0175">Coiled coil</keyword>
<name>A0A8S4BTH5_9TELE</name>
<dbReference type="Pfam" id="PF07763">
    <property type="entry name" value="FEZ"/>
    <property type="match status" value="1"/>
</dbReference>
<dbReference type="Proteomes" id="UP000677803">
    <property type="component" value="Unassembled WGS sequence"/>
</dbReference>
<evidence type="ECO:0000256" key="1">
    <source>
        <dbReference type="ARBA" id="ARBA00006788"/>
    </source>
</evidence>
<feature type="region of interest" description="Disordered" evidence="5">
    <location>
        <begin position="193"/>
        <end position="240"/>
    </location>
</feature>
<evidence type="ECO:0000313" key="6">
    <source>
        <dbReference type="EMBL" id="CAG6015793.1"/>
    </source>
</evidence>
<evidence type="ECO:0000256" key="3">
    <source>
        <dbReference type="ARBA" id="ARBA00023054"/>
    </source>
</evidence>
<keyword evidence="7" id="KW-1185">Reference proteome</keyword>
<organism evidence="6 7">
    <name type="scientific">Menidia menidia</name>
    <name type="common">Atlantic silverside</name>
    <dbReference type="NCBI Taxonomy" id="238744"/>
    <lineage>
        <taxon>Eukaryota</taxon>
        <taxon>Metazoa</taxon>
        <taxon>Chordata</taxon>
        <taxon>Craniata</taxon>
        <taxon>Vertebrata</taxon>
        <taxon>Euteleostomi</taxon>
        <taxon>Actinopterygii</taxon>
        <taxon>Neopterygii</taxon>
        <taxon>Teleostei</taxon>
        <taxon>Neoteleostei</taxon>
        <taxon>Acanthomorphata</taxon>
        <taxon>Ovalentaria</taxon>
        <taxon>Atherinomorphae</taxon>
        <taxon>Atheriniformes</taxon>
        <taxon>Atherinopsidae</taxon>
        <taxon>Menidiinae</taxon>
        <taxon>Menidia</taxon>
    </lineage>
</organism>
<sequence length="445" mass="48098">MVRAMAAPSARFDDVWPSPRERSGAPGGGPRPQGDHDGPPELRHGVAGGGGGCCSLPPGPSGGRSPADDPAEGGLEEKISACFGCFPAKADCGAPVSAIAEDTLLEKDEIWNALTSNYGRVAPVDWSRSRTRSLYISTFNLEEKAAEADVAEGLSDEEDLREQLDMHSIIVPCLAAEPLVTAEQVIEEIEEMMQDPSDTEAERRPSRSDLPVLDVQRSSPGFQESECPARPRGTDSPPPAVAQGCCVSGPGMAAMSAAELAERLEEAESHVRSLSEELVQQLAVRDELEFEKEVKNSFISALIDVQNRQKEHRESLKKKKKLKGGGGTSQGLAEKTPGSRFSMEGLSSVIQSSFRQTFRSGCSERQYLTTVIPYEKKGHPPSVEDLQILTKILQAMRDDSDKVPSLLTDYILNGEILHSMFPYGRASFKDHQSCVLPNLGQADGH</sequence>